<organism evidence="1 2">
    <name type="scientific">Elsinoe ampelina</name>
    <dbReference type="NCBI Taxonomy" id="302913"/>
    <lineage>
        <taxon>Eukaryota</taxon>
        <taxon>Fungi</taxon>
        <taxon>Dikarya</taxon>
        <taxon>Ascomycota</taxon>
        <taxon>Pezizomycotina</taxon>
        <taxon>Dothideomycetes</taxon>
        <taxon>Dothideomycetidae</taxon>
        <taxon>Myriangiales</taxon>
        <taxon>Elsinoaceae</taxon>
        <taxon>Elsinoe</taxon>
    </lineage>
</organism>
<evidence type="ECO:0000313" key="2">
    <source>
        <dbReference type="Proteomes" id="UP000799538"/>
    </source>
</evidence>
<gene>
    <name evidence="1" type="ORF">BDZ85DRAFT_263113</name>
</gene>
<keyword evidence="2" id="KW-1185">Reference proteome</keyword>
<dbReference type="CDD" id="cd06587">
    <property type="entry name" value="VOC"/>
    <property type="match status" value="1"/>
</dbReference>
<dbReference type="AlphaFoldDB" id="A0A6A6GBT2"/>
<protein>
    <recommendedName>
        <fullName evidence="3">Glyoxalase/fosfomycin resistance/dioxygenase domain-containing protein</fullName>
    </recommendedName>
</protein>
<dbReference type="Gene3D" id="3.10.180.10">
    <property type="entry name" value="2,3-Dihydroxybiphenyl 1,2-Dioxygenase, domain 1"/>
    <property type="match status" value="1"/>
</dbReference>
<evidence type="ECO:0000313" key="1">
    <source>
        <dbReference type="EMBL" id="KAF2223175.1"/>
    </source>
</evidence>
<evidence type="ECO:0008006" key="3">
    <source>
        <dbReference type="Google" id="ProtNLM"/>
    </source>
</evidence>
<dbReference type="Proteomes" id="UP000799538">
    <property type="component" value="Unassembled WGS sequence"/>
</dbReference>
<name>A0A6A6GBT2_9PEZI</name>
<accession>A0A6A6GBT2</accession>
<proteinExistence type="predicted"/>
<dbReference type="InterPro" id="IPR029068">
    <property type="entry name" value="Glyas_Bleomycin-R_OHBP_Dase"/>
</dbReference>
<reference evidence="2" key="1">
    <citation type="journal article" date="2020" name="Stud. Mycol.">
        <title>101 Dothideomycetes genomes: A test case for predicting lifestyles and emergence of pathogens.</title>
        <authorList>
            <person name="Haridas S."/>
            <person name="Albert R."/>
            <person name="Binder M."/>
            <person name="Bloem J."/>
            <person name="LaButti K."/>
            <person name="Salamov A."/>
            <person name="Andreopoulos B."/>
            <person name="Baker S."/>
            <person name="Barry K."/>
            <person name="Bills G."/>
            <person name="Bluhm B."/>
            <person name="Cannon C."/>
            <person name="Castanera R."/>
            <person name="Culley D."/>
            <person name="Daum C."/>
            <person name="Ezra D."/>
            <person name="Gonzalez J."/>
            <person name="Henrissat B."/>
            <person name="Kuo A."/>
            <person name="Liang C."/>
            <person name="Lipzen A."/>
            <person name="Lutzoni F."/>
            <person name="Magnuson J."/>
            <person name="Mondo S."/>
            <person name="Nolan M."/>
            <person name="Ohm R."/>
            <person name="Pangilinan J."/>
            <person name="Park H.-J."/>
            <person name="Ramirez L."/>
            <person name="Alfaro M."/>
            <person name="Sun H."/>
            <person name="Tritt A."/>
            <person name="Yoshinaga Y."/>
            <person name="Zwiers L.-H."/>
            <person name="Turgeon B."/>
            <person name="Goodwin S."/>
            <person name="Spatafora J."/>
            <person name="Crous P."/>
            <person name="Grigoriev I."/>
        </authorList>
    </citation>
    <scope>NUCLEOTIDE SEQUENCE [LARGE SCALE GENOMIC DNA]</scope>
    <source>
        <strain evidence="2">CECT 20119</strain>
    </source>
</reference>
<sequence>MASPSHATLPPGSRIQGYAHTGLTVRSLSRSLHFWTHVLSLPLLFRATLSGPGTSTIPGAPAGSVVRIAFVGLPQCPLAGGVEGGDESVGTGGV</sequence>
<dbReference type="EMBL" id="ML992507">
    <property type="protein sequence ID" value="KAF2223175.1"/>
    <property type="molecule type" value="Genomic_DNA"/>
</dbReference>
<dbReference type="OrthoDB" id="2873368at2759"/>
<dbReference type="SUPFAM" id="SSF54593">
    <property type="entry name" value="Glyoxalase/Bleomycin resistance protein/Dihydroxybiphenyl dioxygenase"/>
    <property type="match status" value="1"/>
</dbReference>